<protein>
    <submittedName>
        <fullName evidence="1">Uncharacterized protein</fullName>
    </submittedName>
</protein>
<accession>A0A4R8DYJ0</accession>
<gene>
    <name evidence="1" type="ORF">EDB95_3336</name>
</gene>
<dbReference type="AlphaFoldDB" id="A0A4R8DYJ0"/>
<dbReference type="RefSeq" id="WP_133994899.1">
    <property type="nucleotide sequence ID" value="NZ_SODV01000001.1"/>
</dbReference>
<organism evidence="1 2">
    <name type="scientific">Dinghuibacter silviterrae</name>
    <dbReference type="NCBI Taxonomy" id="1539049"/>
    <lineage>
        <taxon>Bacteria</taxon>
        <taxon>Pseudomonadati</taxon>
        <taxon>Bacteroidota</taxon>
        <taxon>Chitinophagia</taxon>
        <taxon>Chitinophagales</taxon>
        <taxon>Chitinophagaceae</taxon>
        <taxon>Dinghuibacter</taxon>
    </lineage>
</organism>
<comment type="caution">
    <text evidence="1">The sequence shown here is derived from an EMBL/GenBank/DDBJ whole genome shotgun (WGS) entry which is preliminary data.</text>
</comment>
<sequence>MSNAFITRSCVIRGGKVLANGRLLHEMAADTPKAFLEGVYAAEGISYPKFYKMDTLSQLGFLATEVLLGGSPLFGGPAAGGSPPGSGAPAPARGLPGVGGAAFAGAYGPEDVGLVLCNANASLDTDRRYFKTVSDMPSPALFVYTLPNIVIGEICIRHGFKGENAFFVFKEFDTTFIQQYVDGLLDEGAIQACICGWVDVLGATYDAALALVEKTGEQSFTADNLNKMYTWTS</sequence>
<name>A0A4R8DYJ0_9BACT</name>
<evidence type="ECO:0000313" key="1">
    <source>
        <dbReference type="EMBL" id="TDX02281.1"/>
    </source>
</evidence>
<keyword evidence="2" id="KW-1185">Reference proteome</keyword>
<dbReference type="Proteomes" id="UP000294498">
    <property type="component" value="Unassembled WGS sequence"/>
</dbReference>
<evidence type="ECO:0000313" key="2">
    <source>
        <dbReference type="Proteomes" id="UP000294498"/>
    </source>
</evidence>
<reference evidence="1 2" key="1">
    <citation type="submission" date="2019-03" db="EMBL/GenBank/DDBJ databases">
        <title>Genomic Encyclopedia of Type Strains, Phase IV (KMG-IV): sequencing the most valuable type-strain genomes for metagenomic binning, comparative biology and taxonomic classification.</title>
        <authorList>
            <person name="Goeker M."/>
        </authorList>
    </citation>
    <scope>NUCLEOTIDE SEQUENCE [LARGE SCALE GENOMIC DNA]</scope>
    <source>
        <strain evidence="1 2">DSM 100059</strain>
    </source>
</reference>
<proteinExistence type="predicted"/>
<dbReference type="OrthoDB" id="1071350at2"/>
<dbReference type="EMBL" id="SODV01000001">
    <property type="protein sequence ID" value="TDX02281.1"/>
    <property type="molecule type" value="Genomic_DNA"/>
</dbReference>